<dbReference type="SMART" id="SM00947">
    <property type="entry name" value="Pro_CA"/>
    <property type="match status" value="1"/>
</dbReference>
<protein>
    <recommendedName>
        <fullName evidence="2">carbonic anhydrase</fullName>
        <ecNumber evidence="2">4.2.1.1</ecNumber>
    </recommendedName>
</protein>
<dbReference type="SUPFAM" id="SSF53056">
    <property type="entry name" value="beta-carbonic anhydrase, cab"/>
    <property type="match status" value="1"/>
</dbReference>
<dbReference type="EC" id="4.2.1.1" evidence="2"/>
<dbReference type="KEGG" id="palo:E6C60_1960"/>
<evidence type="ECO:0000313" key="8">
    <source>
        <dbReference type="Proteomes" id="UP000300879"/>
    </source>
</evidence>
<keyword evidence="3 6" id="KW-0479">Metal-binding</keyword>
<dbReference type="RefSeq" id="WP_138225662.1">
    <property type="nucleotide sequence ID" value="NZ_CP040396.1"/>
</dbReference>
<reference evidence="7 8" key="1">
    <citation type="submission" date="2019-05" db="EMBL/GenBank/DDBJ databases">
        <authorList>
            <person name="Chen C."/>
        </authorList>
    </citation>
    <scope>NUCLEOTIDE SEQUENCE [LARGE SCALE GENOMIC DNA]</scope>
    <source>
        <strain evidence="7 8">HB172198</strain>
    </source>
</reference>
<dbReference type="OrthoDB" id="9792260at2"/>
<evidence type="ECO:0000256" key="4">
    <source>
        <dbReference type="ARBA" id="ARBA00022833"/>
    </source>
</evidence>
<comment type="cofactor">
    <cofactor evidence="6">
        <name>Zn(2+)</name>
        <dbReference type="ChEBI" id="CHEBI:29105"/>
    </cofactor>
    <text evidence="6">Binds 1 zinc ion per subunit.</text>
</comment>
<feature type="binding site" evidence="6">
    <location>
        <position position="97"/>
    </location>
    <ligand>
        <name>Zn(2+)</name>
        <dbReference type="ChEBI" id="CHEBI:29105"/>
    </ligand>
</feature>
<evidence type="ECO:0000256" key="1">
    <source>
        <dbReference type="ARBA" id="ARBA00006217"/>
    </source>
</evidence>
<dbReference type="GO" id="GO:0008270">
    <property type="term" value="F:zinc ion binding"/>
    <property type="evidence" value="ECO:0007669"/>
    <property type="project" value="InterPro"/>
</dbReference>
<accession>A0A4P8XJX9</accession>
<evidence type="ECO:0000256" key="5">
    <source>
        <dbReference type="ARBA" id="ARBA00048348"/>
    </source>
</evidence>
<feature type="binding site" evidence="6">
    <location>
        <position position="39"/>
    </location>
    <ligand>
        <name>Zn(2+)</name>
        <dbReference type="ChEBI" id="CHEBI:29105"/>
    </ligand>
</feature>
<dbReference type="AlphaFoldDB" id="A0A4P8XJX9"/>
<evidence type="ECO:0000256" key="3">
    <source>
        <dbReference type="ARBA" id="ARBA00022723"/>
    </source>
</evidence>
<dbReference type="GO" id="GO:0004089">
    <property type="term" value="F:carbonate dehydratase activity"/>
    <property type="evidence" value="ECO:0007669"/>
    <property type="project" value="UniProtKB-EC"/>
</dbReference>
<name>A0A4P8XJX9_9BACL</name>
<evidence type="ECO:0000256" key="6">
    <source>
        <dbReference type="PIRSR" id="PIRSR601765-1"/>
    </source>
</evidence>
<evidence type="ECO:0000256" key="2">
    <source>
        <dbReference type="ARBA" id="ARBA00012925"/>
    </source>
</evidence>
<dbReference type="Gene3D" id="3.40.1050.10">
    <property type="entry name" value="Carbonic anhydrase"/>
    <property type="match status" value="1"/>
</dbReference>
<dbReference type="InterPro" id="IPR001765">
    <property type="entry name" value="Carbonic_anhydrase"/>
</dbReference>
<gene>
    <name evidence="7" type="ORF">E6C60_1960</name>
</gene>
<comment type="similarity">
    <text evidence="1">Belongs to the beta-class carbonic anhydrase family.</text>
</comment>
<keyword evidence="4 6" id="KW-0862">Zinc</keyword>
<sequence>MTTQLSSIMEHNHKFVQDKQYEAYETSKLPDKKTLIVTCMDTRLVELLPKAMNFKNGDIKIIKTAGAIVSNPFGSAMRSILVGLYELNVEEVIVVGHHECGMASLNSERMVSSMKERGVSDEVLSTLDHSGIKLDEWLRGFDNVTSAVENTVSLIKNHPLLPRNTPVHGMVIHPATGALDLVVEGYSAP</sequence>
<feature type="binding site" evidence="6">
    <location>
        <position position="41"/>
    </location>
    <ligand>
        <name>Zn(2+)</name>
        <dbReference type="ChEBI" id="CHEBI:29105"/>
    </ligand>
</feature>
<keyword evidence="8" id="KW-1185">Reference proteome</keyword>
<proteinExistence type="inferred from homology"/>
<comment type="catalytic activity">
    <reaction evidence="5">
        <text>hydrogencarbonate + H(+) = CO2 + H2O</text>
        <dbReference type="Rhea" id="RHEA:10748"/>
        <dbReference type="ChEBI" id="CHEBI:15377"/>
        <dbReference type="ChEBI" id="CHEBI:15378"/>
        <dbReference type="ChEBI" id="CHEBI:16526"/>
        <dbReference type="ChEBI" id="CHEBI:17544"/>
        <dbReference type="EC" id="4.2.1.1"/>
    </reaction>
</comment>
<dbReference type="Pfam" id="PF00484">
    <property type="entry name" value="Pro_CA"/>
    <property type="match status" value="1"/>
</dbReference>
<dbReference type="PANTHER" id="PTHR43175:SF3">
    <property type="entry name" value="CARBON DISULFIDE HYDROLASE"/>
    <property type="match status" value="1"/>
</dbReference>
<organism evidence="7 8">
    <name type="scientific">Paenibacillus algicola</name>
    <dbReference type="NCBI Taxonomy" id="2565926"/>
    <lineage>
        <taxon>Bacteria</taxon>
        <taxon>Bacillati</taxon>
        <taxon>Bacillota</taxon>
        <taxon>Bacilli</taxon>
        <taxon>Bacillales</taxon>
        <taxon>Paenibacillaceae</taxon>
        <taxon>Paenibacillus</taxon>
    </lineage>
</organism>
<dbReference type="EMBL" id="CP040396">
    <property type="protein sequence ID" value="QCT02675.1"/>
    <property type="molecule type" value="Genomic_DNA"/>
</dbReference>
<dbReference type="CDD" id="cd03379">
    <property type="entry name" value="beta_CA_cladeD"/>
    <property type="match status" value="1"/>
</dbReference>
<dbReference type="InterPro" id="IPR036874">
    <property type="entry name" value="Carbonic_anhydrase_sf"/>
</dbReference>
<evidence type="ECO:0000313" key="7">
    <source>
        <dbReference type="EMBL" id="QCT02675.1"/>
    </source>
</evidence>
<feature type="binding site" evidence="6">
    <location>
        <position position="100"/>
    </location>
    <ligand>
        <name>Zn(2+)</name>
        <dbReference type="ChEBI" id="CHEBI:29105"/>
    </ligand>
</feature>
<dbReference type="PANTHER" id="PTHR43175">
    <property type="entry name" value="CARBONIC ANHYDRASE"/>
    <property type="match status" value="1"/>
</dbReference>
<dbReference type="Proteomes" id="UP000300879">
    <property type="component" value="Chromosome"/>
</dbReference>